<keyword evidence="5 8" id="KW-0808">Transferase</keyword>
<dbReference type="InterPro" id="IPR000796">
    <property type="entry name" value="Asp_trans"/>
</dbReference>
<sequence length="443" mass="49961">MLQFTKRVQFKAAAAPSLDFTRYKTWFTDVKMAPPDVILGITEAFLKDKNPKKVNLGVGAYRDDNSKPWVLPSVKEVCCLWFLFLLKKIMQHFIKAQKRVIAKNMNKEYAPIQGLADFYNKSIALALGEDSDILKNNCNATVQSLSGTGALRIGAAFLGLFWKGERVVYLPTPTWPNHRPIFMHSGLKVANYSYYDPNTRALNEQTLLESLCKIPEKSIVLLHACAHNPTGVDPNAKQWCEISRIMKSRNLYAFFDMAYLGFASGDIDNDAVAVRIFSAEGHTFCLAQSYAKNMGLYGERVGSFTLVCSSKDEAERVTSNLKTIIRPMYSSPPIHGARIAMEIFKDDELYCVWLDDLKTMANRTISMRKELKEKLISLGSKHSWEHITNQIGMFCYTGLKPEQVSRLIKEYSIYLTKDGRIAVVGLTTKNVAYVAESIHAVTK</sequence>
<comment type="cofactor">
    <cofactor evidence="1">
        <name>pyridoxal 5'-phosphate</name>
        <dbReference type="ChEBI" id="CHEBI:597326"/>
    </cofactor>
</comment>
<evidence type="ECO:0000256" key="1">
    <source>
        <dbReference type="ARBA" id="ARBA00001933"/>
    </source>
</evidence>
<dbReference type="InterPro" id="IPR015424">
    <property type="entry name" value="PyrdxlP-dep_Trfase"/>
</dbReference>
<dbReference type="CDD" id="cd00609">
    <property type="entry name" value="AAT_like"/>
    <property type="match status" value="1"/>
</dbReference>
<comment type="catalytic activity">
    <reaction evidence="7 8">
        <text>L-aspartate + 2-oxoglutarate = oxaloacetate + L-glutamate</text>
        <dbReference type="Rhea" id="RHEA:21824"/>
        <dbReference type="ChEBI" id="CHEBI:16452"/>
        <dbReference type="ChEBI" id="CHEBI:16810"/>
        <dbReference type="ChEBI" id="CHEBI:29985"/>
        <dbReference type="ChEBI" id="CHEBI:29991"/>
        <dbReference type="EC" id="2.6.1.1"/>
    </reaction>
</comment>
<dbReference type="SUPFAM" id="SSF53383">
    <property type="entry name" value="PLP-dependent transferases"/>
    <property type="match status" value="1"/>
</dbReference>
<dbReference type="PANTHER" id="PTHR11879">
    <property type="entry name" value="ASPARTATE AMINOTRANSFERASE"/>
    <property type="match status" value="1"/>
</dbReference>
<keyword evidence="4 8" id="KW-0032">Aminotransferase</keyword>
<evidence type="ECO:0000256" key="7">
    <source>
        <dbReference type="ARBA" id="ARBA00049185"/>
    </source>
</evidence>
<dbReference type="PROSITE" id="PS00105">
    <property type="entry name" value="AA_TRANSFER_CLASS_1"/>
    <property type="match status" value="1"/>
</dbReference>
<dbReference type="Gene3D" id="3.90.1150.10">
    <property type="entry name" value="Aspartate Aminotransferase, domain 1"/>
    <property type="match status" value="1"/>
</dbReference>
<evidence type="ECO:0000256" key="4">
    <source>
        <dbReference type="ARBA" id="ARBA00022576"/>
    </source>
</evidence>
<dbReference type="NCBIfam" id="NF006719">
    <property type="entry name" value="PRK09257.1"/>
    <property type="match status" value="1"/>
</dbReference>
<proteinExistence type="inferred from homology"/>
<dbReference type="GO" id="GO:0030170">
    <property type="term" value="F:pyridoxal phosphate binding"/>
    <property type="evidence" value="ECO:0007669"/>
    <property type="project" value="InterPro"/>
</dbReference>
<protein>
    <recommendedName>
        <fullName evidence="8">Aspartate aminotransferase</fullName>
        <ecNumber evidence="8">2.6.1.1</ecNumber>
    </recommendedName>
</protein>
<dbReference type="EMBL" id="GDHF01005224">
    <property type="protein sequence ID" value="JAI47090.1"/>
    <property type="molecule type" value="Transcribed_RNA"/>
</dbReference>
<gene>
    <name evidence="10" type="primary">GOT2_0</name>
    <name evidence="10" type="ORF">c0_g1_i3</name>
</gene>
<organism evidence="10">
    <name type="scientific">Bactrocera latifrons</name>
    <name type="common">Malaysian fruit fly</name>
    <name type="synonym">Chaetodacus latifrons</name>
    <dbReference type="NCBI Taxonomy" id="174628"/>
    <lineage>
        <taxon>Eukaryota</taxon>
        <taxon>Metazoa</taxon>
        <taxon>Ecdysozoa</taxon>
        <taxon>Arthropoda</taxon>
        <taxon>Hexapoda</taxon>
        <taxon>Insecta</taxon>
        <taxon>Pterygota</taxon>
        <taxon>Neoptera</taxon>
        <taxon>Endopterygota</taxon>
        <taxon>Diptera</taxon>
        <taxon>Brachycera</taxon>
        <taxon>Muscomorpha</taxon>
        <taxon>Tephritoidea</taxon>
        <taxon>Tephritidae</taxon>
        <taxon>Bactrocera</taxon>
        <taxon>Bactrocera</taxon>
    </lineage>
</organism>
<dbReference type="Gene3D" id="3.40.640.10">
    <property type="entry name" value="Type I PLP-dependent aspartate aminotransferase-like (Major domain)"/>
    <property type="match status" value="1"/>
</dbReference>
<evidence type="ECO:0000256" key="2">
    <source>
        <dbReference type="ARBA" id="ARBA00007441"/>
    </source>
</evidence>
<dbReference type="FunFam" id="3.90.1150.10:FF:000001">
    <property type="entry name" value="Aspartate aminotransferase"/>
    <property type="match status" value="1"/>
</dbReference>
<evidence type="ECO:0000256" key="3">
    <source>
        <dbReference type="ARBA" id="ARBA00011738"/>
    </source>
</evidence>
<evidence type="ECO:0000256" key="5">
    <source>
        <dbReference type="ARBA" id="ARBA00022679"/>
    </source>
</evidence>
<dbReference type="InterPro" id="IPR004839">
    <property type="entry name" value="Aminotransferase_I/II_large"/>
</dbReference>
<dbReference type="PANTHER" id="PTHR11879:SF22">
    <property type="entry name" value="ASPARTATE AMINOTRANSFERASE, MITOCHONDRIAL"/>
    <property type="match status" value="1"/>
</dbReference>
<dbReference type="PRINTS" id="PR00799">
    <property type="entry name" value="TRANSAMINASE"/>
</dbReference>
<dbReference type="InterPro" id="IPR015421">
    <property type="entry name" value="PyrdxlP-dep_Trfase_major"/>
</dbReference>
<reference evidence="10" key="1">
    <citation type="submission" date="2015-06" db="EMBL/GenBank/DDBJ databases">
        <authorList>
            <person name="Hoefler B.C."/>
            <person name="Straight P.D."/>
        </authorList>
    </citation>
    <scope>NUCLEOTIDE SEQUENCE</scope>
</reference>
<dbReference type="GO" id="GO:0004069">
    <property type="term" value="F:L-aspartate:2-oxoglutarate aminotransferase activity"/>
    <property type="evidence" value="ECO:0007669"/>
    <property type="project" value="UniProtKB-EC"/>
</dbReference>
<evidence type="ECO:0000313" key="10">
    <source>
        <dbReference type="EMBL" id="JAI47090.1"/>
    </source>
</evidence>
<dbReference type="GO" id="GO:0005739">
    <property type="term" value="C:mitochondrion"/>
    <property type="evidence" value="ECO:0007669"/>
    <property type="project" value="TreeGrafter"/>
</dbReference>
<feature type="domain" description="Aminotransferase class I/classII large" evidence="9">
    <location>
        <begin position="52"/>
        <end position="438"/>
    </location>
</feature>
<evidence type="ECO:0000256" key="6">
    <source>
        <dbReference type="ARBA" id="ARBA00022898"/>
    </source>
</evidence>
<dbReference type="InterPro" id="IPR015422">
    <property type="entry name" value="PyrdxlP-dep_Trfase_small"/>
</dbReference>
<name>A0A0K8W881_BACLA</name>
<dbReference type="InterPro" id="IPR004838">
    <property type="entry name" value="NHTrfase_class1_PyrdxlP-BS"/>
</dbReference>
<dbReference type="EC" id="2.6.1.1" evidence="8"/>
<accession>A0A0K8W881</accession>
<evidence type="ECO:0000259" key="9">
    <source>
        <dbReference type="Pfam" id="PF00155"/>
    </source>
</evidence>
<dbReference type="GO" id="GO:0006533">
    <property type="term" value="P:L-aspartate catabolic process"/>
    <property type="evidence" value="ECO:0007669"/>
    <property type="project" value="TreeGrafter"/>
</dbReference>
<dbReference type="Pfam" id="PF00155">
    <property type="entry name" value="Aminotran_1_2"/>
    <property type="match status" value="1"/>
</dbReference>
<comment type="similarity">
    <text evidence="2">Belongs to the class-I pyridoxal-phosphate-dependent aminotransferase family.</text>
</comment>
<evidence type="ECO:0000256" key="8">
    <source>
        <dbReference type="RuleBase" id="RU000480"/>
    </source>
</evidence>
<comment type="subunit">
    <text evidence="3 8">Homodimer.</text>
</comment>
<dbReference type="AlphaFoldDB" id="A0A0K8W881"/>
<dbReference type="OrthoDB" id="6752799at2759"/>
<keyword evidence="6" id="KW-0663">Pyridoxal phosphate</keyword>
<dbReference type="FunFam" id="3.40.640.10:FF:000066">
    <property type="entry name" value="Aspartate aminotransferase"/>
    <property type="match status" value="1"/>
</dbReference>
<comment type="miscellaneous">
    <text evidence="8">In eukaryotes there are cytoplasmic, mitochondrial and chloroplastic isozymes.</text>
</comment>